<dbReference type="GO" id="GO:0005634">
    <property type="term" value="C:nucleus"/>
    <property type="evidence" value="ECO:0007669"/>
    <property type="project" value="TreeGrafter"/>
</dbReference>
<dbReference type="Gene3D" id="3.30.60.190">
    <property type="match status" value="1"/>
</dbReference>
<evidence type="ECO:0000313" key="15">
    <source>
        <dbReference type="EMBL" id="KAH7294089.1"/>
    </source>
</evidence>
<dbReference type="CDD" id="cd23023">
    <property type="entry name" value="zf-HIT_BCD1"/>
    <property type="match status" value="1"/>
</dbReference>
<dbReference type="InterPro" id="IPR051639">
    <property type="entry name" value="BCD1"/>
</dbReference>
<dbReference type="InterPro" id="IPR007529">
    <property type="entry name" value="Znf_HIT"/>
</dbReference>
<evidence type="ECO:0000256" key="10">
    <source>
        <dbReference type="ARBA" id="ARBA00061949"/>
    </source>
</evidence>
<keyword evidence="7" id="KW-0832">Ubl conjugation</keyword>
<dbReference type="Pfam" id="PF25790">
    <property type="entry name" value="BCD1"/>
    <property type="match status" value="1"/>
</dbReference>
<dbReference type="GO" id="GO:0048254">
    <property type="term" value="P:snoRNA localization"/>
    <property type="evidence" value="ECO:0007669"/>
    <property type="project" value="TreeGrafter"/>
</dbReference>
<keyword evidence="5 13" id="KW-0863">Zinc-finger</keyword>
<evidence type="ECO:0000256" key="1">
    <source>
        <dbReference type="ARBA" id="ARBA00022499"/>
    </source>
</evidence>
<dbReference type="OrthoDB" id="272357at2759"/>
<keyword evidence="1" id="KW-1017">Isopeptide bond</keyword>
<dbReference type="PANTHER" id="PTHR13483">
    <property type="entry name" value="BOX C_D SNORNA PROTEIN 1-RELATED"/>
    <property type="match status" value="1"/>
</dbReference>
<keyword evidence="3" id="KW-0597">Phosphoprotein</keyword>
<evidence type="ECO:0000313" key="16">
    <source>
        <dbReference type="Proteomes" id="UP000825935"/>
    </source>
</evidence>
<dbReference type="GO" id="GO:0000492">
    <property type="term" value="P:box C/D snoRNP assembly"/>
    <property type="evidence" value="ECO:0007669"/>
    <property type="project" value="TreeGrafter"/>
</dbReference>
<name>A0A8T2RCF8_CERRI</name>
<keyword evidence="16" id="KW-1185">Reference proteome</keyword>
<organism evidence="15 16">
    <name type="scientific">Ceratopteris richardii</name>
    <name type="common">Triangle waterfern</name>
    <dbReference type="NCBI Taxonomy" id="49495"/>
    <lineage>
        <taxon>Eukaryota</taxon>
        <taxon>Viridiplantae</taxon>
        <taxon>Streptophyta</taxon>
        <taxon>Embryophyta</taxon>
        <taxon>Tracheophyta</taxon>
        <taxon>Polypodiopsida</taxon>
        <taxon>Polypodiidae</taxon>
        <taxon>Polypodiales</taxon>
        <taxon>Pteridineae</taxon>
        <taxon>Pteridaceae</taxon>
        <taxon>Parkerioideae</taxon>
        <taxon>Ceratopteris</taxon>
    </lineage>
</organism>
<dbReference type="EMBL" id="CM035433">
    <property type="protein sequence ID" value="KAH7294089.1"/>
    <property type="molecule type" value="Genomic_DNA"/>
</dbReference>
<evidence type="ECO:0000256" key="3">
    <source>
        <dbReference type="ARBA" id="ARBA00022553"/>
    </source>
</evidence>
<comment type="caution">
    <text evidence="15">The sequence shown here is derived from an EMBL/GenBank/DDBJ whole genome shotgun (WGS) entry which is preliminary data.</text>
</comment>
<dbReference type="PROSITE" id="PS51083">
    <property type="entry name" value="ZF_HIT"/>
    <property type="match status" value="1"/>
</dbReference>
<dbReference type="SUPFAM" id="SSF144232">
    <property type="entry name" value="HIT/MYND zinc finger-like"/>
    <property type="match status" value="1"/>
</dbReference>
<proteinExistence type="inferred from homology"/>
<dbReference type="GO" id="GO:0008270">
    <property type="term" value="F:zinc ion binding"/>
    <property type="evidence" value="ECO:0007669"/>
    <property type="project" value="UniProtKB-UniRule"/>
</dbReference>
<evidence type="ECO:0000256" key="7">
    <source>
        <dbReference type="ARBA" id="ARBA00022843"/>
    </source>
</evidence>
<dbReference type="Pfam" id="PF04438">
    <property type="entry name" value="zf-HIT"/>
    <property type="match status" value="1"/>
</dbReference>
<dbReference type="OMA" id="PWNNQLR"/>
<reference evidence="15" key="1">
    <citation type="submission" date="2021-08" db="EMBL/GenBank/DDBJ databases">
        <title>WGS assembly of Ceratopteris richardii.</title>
        <authorList>
            <person name="Marchant D.B."/>
            <person name="Chen G."/>
            <person name="Jenkins J."/>
            <person name="Shu S."/>
            <person name="Leebens-Mack J."/>
            <person name="Grimwood J."/>
            <person name="Schmutz J."/>
            <person name="Soltis P."/>
            <person name="Soltis D."/>
            <person name="Chen Z.-H."/>
        </authorList>
    </citation>
    <scope>NUCLEOTIDE SEQUENCE</scope>
    <source>
        <strain evidence="15">Whitten #5841</strain>
        <tissue evidence="15">Leaf</tissue>
    </source>
</reference>
<keyword evidence="4" id="KW-0479">Metal-binding</keyword>
<dbReference type="InterPro" id="IPR057721">
    <property type="entry name" value="BCD1_alpha/beta"/>
</dbReference>
<evidence type="ECO:0000256" key="12">
    <source>
        <dbReference type="ARBA" id="ARBA00077531"/>
    </source>
</evidence>
<evidence type="ECO:0000256" key="9">
    <source>
        <dbReference type="ARBA" id="ARBA00049654"/>
    </source>
</evidence>
<dbReference type="AlphaFoldDB" id="A0A8T2RCF8"/>
<evidence type="ECO:0000256" key="8">
    <source>
        <dbReference type="ARBA" id="ARBA00049598"/>
    </source>
</evidence>
<dbReference type="PANTHER" id="PTHR13483:SF3">
    <property type="entry name" value="BOX C_D SNORNA PROTEIN 1"/>
    <property type="match status" value="1"/>
</dbReference>
<dbReference type="GO" id="GO:0000463">
    <property type="term" value="P:maturation of LSU-rRNA from tricistronic rRNA transcript (SSU-rRNA, 5.8S rRNA, LSU-rRNA)"/>
    <property type="evidence" value="ECO:0007669"/>
    <property type="project" value="TreeGrafter"/>
</dbReference>
<evidence type="ECO:0000256" key="13">
    <source>
        <dbReference type="PROSITE-ProRule" id="PRU00453"/>
    </source>
</evidence>
<feature type="domain" description="HIT-type" evidence="14">
    <location>
        <begin position="21"/>
        <end position="55"/>
    </location>
</feature>
<keyword evidence="6" id="KW-0862">Zinc</keyword>
<gene>
    <name evidence="15" type="ORF">KP509_28G056000</name>
</gene>
<dbReference type="GO" id="GO:0070761">
    <property type="term" value="C:pre-snoRNP complex"/>
    <property type="evidence" value="ECO:0007669"/>
    <property type="project" value="TreeGrafter"/>
</dbReference>
<evidence type="ECO:0000256" key="5">
    <source>
        <dbReference type="ARBA" id="ARBA00022771"/>
    </source>
</evidence>
<evidence type="ECO:0000256" key="2">
    <source>
        <dbReference type="ARBA" id="ARBA00022517"/>
    </source>
</evidence>
<dbReference type="FunFam" id="3.30.60.190:FF:000001">
    <property type="entry name" value="box C/D snoRNA protein 1"/>
    <property type="match status" value="1"/>
</dbReference>
<evidence type="ECO:0000256" key="11">
    <source>
        <dbReference type="ARBA" id="ARBA00068630"/>
    </source>
</evidence>
<evidence type="ECO:0000259" key="14">
    <source>
        <dbReference type="PROSITE" id="PS51083"/>
    </source>
</evidence>
<evidence type="ECO:0000256" key="4">
    <source>
        <dbReference type="ARBA" id="ARBA00022723"/>
    </source>
</evidence>
<evidence type="ECO:0000256" key="6">
    <source>
        <dbReference type="ARBA" id="ARBA00022833"/>
    </source>
</evidence>
<sequence length="304" mass="35096">MENAEVAGSEHIHTTVGTVKCEECHRELAKYKCPGCSLRTCSLPCVRAHKERTSCSGKRDRTSFVSLENFDDAQLLSDYNLLEEVLRQAESAKRFSAPFNAKKLERHNPFMILKREAKKRQINLVILPRGMTKRADNSTRFCKRKRCIFWRIEWRFHPENFVLVSPSADENESPAKLLRLQLSKNDGFQGYNMRKMRKLCKKPIESLRFLIAQKMCHGNQKNYIELDPSEPFGAQLDQITIIEYPTILVVPSDDGTTFKIVEDRRIRQMPVIVDATTQKLLETATVTDGVPYREEEIEEGEIVD</sequence>
<comment type="function">
    <text evidence="8">Required for box C/D snoRNAs accumulation involved in snoRNA processing, snoRNA transport to the nucleolus and ribosome biogenesis.</text>
</comment>
<dbReference type="Proteomes" id="UP000825935">
    <property type="component" value="Chromosome 28"/>
</dbReference>
<protein>
    <recommendedName>
        <fullName evidence="11">Box C/D snoRNA protein 1</fullName>
    </recommendedName>
    <alternativeName>
        <fullName evidence="12">Zinc finger HIT domain-containing protein 6</fullName>
    </alternativeName>
</protein>
<comment type="subunit">
    <text evidence="10">Interacts with FBL, SNU13, NOP58, NUFIP1, RUVBL1, RUVBL2 and TAF9. Interacts (via HIT-type zinc finger) with the RUVBL1/RUVBL2 complex in the presence of ADP.</text>
</comment>
<accession>A0A8T2RCF8</accession>
<comment type="similarity">
    <text evidence="9">Belongs to the BCD1 family.</text>
</comment>
<keyword evidence="2" id="KW-0690">Ribosome biogenesis</keyword>